<dbReference type="InterPro" id="IPR029058">
    <property type="entry name" value="AB_hydrolase_fold"/>
</dbReference>
<evidence type="ECO:0008006" key="4">
    <source>
        <dbReference type="Google" id="ProtNLM"/>
    </source>
</evidence>
<accession>A0ABQ1KXK9</accession>
<feature type="signal peptide" evidence="1">
    <location>
        <begin position="1"/>
        <end position="25"/>
    </location>
</feature>
<keyword evidence="3" id="KW-1185">Reference proteome</keyword>
<name>A0ABQ1KXK9_9SPHI</name>
<evidence type="ECO:0000313" key="2">
    <source>
        <dbReference type="EMBL" id="GGC13763.1"/>
    </source>
</evidence>
<dbReference type="Proteomes" id="UP000597338">
    <property type="component" value="Unassembled WGS sequence"/>
</dbReference>
<dbReference type="RefSeq" id="WP_188746459.1">
    <property type="nucleotide sequence ID" value="NZ_BMIK01000001.1"/>
</dbReference>
<gene>
    <name evidence="2" type="ORF">GCM10011386_01810</name>
</gene>
<dbReference type="EMBL" id="BMIK01000001">
    <property type="protein sequence ID" value="GGC13763.1"/>
    <property type="molecule type" value="Genomic_DNA"/>
</dbReference>
<evidence type="ECO:0000256" key="1">
    <source>
        <dbReference type="SAM" id="SignalP"/>
    </source>
</evidence>
<organism evidence="2 3">
    <name type="scientific">Parapedobacter defluvii</name>
    <dbReference type="NCBI Taxonomy" id="2045106"/>
    <lineage>
        <taxon>Bacteria</taxon>
        <taxon>Pseudomonadati</taxon>
        <taxon>Bacteroidota</taxon>
        <taxon>Sphingobacteriia</taxon>
        <taxon>Sphingobacteriales</taxon>
        <taxon>Sphingobacteriaceae</taxon>
        <taxon>Parapedobacter</taxon>
    </lineage>
</organism>
<dbReference type="Gene3D" id="3.40.50.1820">
    <property type="entry name" value="alpha/beta hydrolase"/>
    <property type="match status" value="1"/>
</dbReference>
<proteinExistence type="predicted"/>
<reference evidence="3" key="1">
    <citation type="journal article" date="2019" name="Int. J. Syst. Evol. Microbiol.">
        <title>The Global Catalogue of Microorganisms (GCM) 10K type strain sequencing project: providing services to taxonomists for standard genome sequencing and annotation.</title>
        <authorList>
            <consortium name="The Broad Institute Genomics Platform"/>
            <consortium name="The Broad Institute Genome Sequencing Center for Infectious Disease"/>
            <person name="Wu L."/>
            <person name="Ma J."/>
        </authorList>
    </citation>
    <scope>NUCLEOTIDE SEQUENCE [LARGE SCALE GENOMIC DNA]</scope>
    <source>
        <strain evidence="3">CGMCC 1.15342</strain>
    </source>
</reference>
<evidence type="ECO:0000313" key="3">
    <source>
        <dbReference type="Proteomes" id="UP000597338"/>
    </source>
</evidence>
<feature type="chain" id="PRO_5045832097" description="Alpha/beta hydrolase family protein" evidence="1">
    <location>
        <begin position="26"/>
        <end position="444"/>
    </location>
</feature>
<dbReference type="SUPFAM" id="SSF53474">
    <property type="entry name" value="alpha/beta-Hydrolases"/>
    <property type="match status" value="1"/>
</dbReference>
<keyword evidence="1" id="KW-0732">Signal</keyword>
<sequence>MKKLRIRMFFIITYAFMALSSLCEANGRTVTVPPTSQVEKRVVSSGTIYRVVVKHADTANYAVYNVFIPAGVERVRGVFIHQHGCGMEGRGASTAYDIHYQAFAKKWGLAIVGPDLYYRNGCNVWKNPESGSGPSLLEALEMIGNASCHAELKDAPWLLWGHSGGGYWTLAMMKNYSQRILAAFCYSPAFDPVWDYPDAALKIPLMIRHAGAGDANASDVRCWQTAVNTFHKLREKGGLVSIAYTPYQNHNYSFVRYMAIPFYESVLSKRLPTGAQGSFKEMKDMDKTKGWLADTLSLNTYAYDKYPGDPAALSWLPDSIVAAKWKEFVITGTVIDRTPPPVPYGLTKKRLHNMAVELTWKADADIESGIKQFHIYDGARLIARFPEHGVYQWFDTNGDDAIPMSVLPEMKTVVMVPMAADSTLSISTVNHFELESSKVAFQSK</sequence>
<comment type="caution">
    <text evidence="2">The sequence shown here is derived from an EMBL/GenBank/DDBJ whole genome shotgun (WGS) entry which is preliminary data.</text>
</comment>
<protein>
    <recommendedName>
        <fullName evidence="4">Alpha/beta hydrolase family protein</fullName>
    </recommendedName>
</protein>